<feature type="region of interest" description="Disordered" evidence="1">
    <location>
        <begin position="47"/>
        <end position="72"/>
    </location>
</feature>
<evidence type="ECO:0000313" key="2">
    <source>
        <dbReference type="EMBL" id="ETO21744.1"/>
    </source>
</evidence>
<dbReference type="AlphaFoldDB" id="X6N7L0"/>
<evidence type="ECO:0000313" key="3">
    <source>
        <dbReference type="Proteomes" id="UP000023152"/>
    </source>
</evidence>
<accession>X6N7L0</accession>
<organism evidence="2 3">
    <name type="scientific">Reticulomyxa filosa</name>
    <dbReference type="NCBI Taxonomy" id="46433"/>
    <lineage>
        <taxon>Eukaryota</taxon>
        <taxon>Sar</taxon>
        <taxon>Rhizaria</taxon>
        <taxon>Retaria</taxon>
        <taxon>Foraminifera</taxon>
        <taxon>Monothalamids</taxon>
        <taxon>Reticulomyxidae</taxon>
        <taxon>Reticulomyxa</taxon>
    </lineage>
</organism>
<protein>
    <submittedName>
        <fullName evidence="2">Oligomeric Golgi complex component</fullName>
    </submittedName>
</protein>
<comment type="caution">
    <text evidence="2">The sequence shown here is derived from an EMBL/GenBank/DDBJ whole genome shotgun (WGS) entry which is preliminary data.</text>
</comment>
<name>X6N7L0_RETFI</name>
<reference evidence="2 3" key="1">
    <citation type="journal article" date="2013" name="Curr. Biol.">
        <title>The Genome of the Foraminiferan Reticulomyxa filosa.</title>
        <authorList>
            <person name="Glockner G."/>
            <person name="Hulsmann N."/>
            <person name="Schleicher M."/>
            <person name="Noegel A.A."/>
            <person name="Eichinger L."/>
            <person name="Gallinger C."/>
            <person name="Pawlowski J."/>
            <person name="Sierra R."/>
            <person name="Euteneuer U."/>
            <person name="Pillet L."/>
            <person name="Moustafa A."/>
            <person name="Platzer M."/>
            <person name="Groth M."/>
            <person name="Szafranski K."/>
            <person name="Schliwa M."/>
        </authorList>
    </citation>
    <scope>NUCLEOTIDE SEQUENCE [LARGE SCALE GENOMIC DNA]</scope>
</reference>
<gene>
    <name evidence="2" type="ORF">RFI_15460</name>
</gene>
<feature type="non-terminal residue" evidence="2">
    <location>
        <position position="240"/>
    </location>
</feature>
<proteinExistence type="predicted"/>
<sequence>MQMEWKENVYNCENEEEIRMKLRQYEEIKTNYSSIQSTSTTNIASPISTLTSSSSSSSSSSSTTTTTTAATSSMTSLLTDDVDYANFQKKCALRNELLRMHRGSKVGDEMDMDWLTWNTRLFMAHLSLDGTLTSVDYSTYQSLWNDLCEWSNPSNMSSSELLTCTLHCVSQVEKWTNNILRETCREGLIIEFQDITPPGRDHHQYKPFMNGAIVRELLVPTKIGQKFPIPENYLPHKYID</sequence>
<evidence type="ECO:0000256" key="1">
    <source>
        <dbReference type="SAM" id="MobiDB-lite"/>
    </source>
</evidence>
<dbReference type="EMBL" id="ASPP01011342">
    <property type="protein sequence ID" value="ETO21744.1"/>
    <property type="molecule type" value="Genomic_DNA"/>
</dbReference>
<keyword evidence="3" id="KW-1185">Reference proteome</keyword>
<dbReference type="Proteomes" id="UP000023152">
    <property type="component" value="Unassembled WGS sequence"/>
</dbReference>
<feature type="compositionally biased region" description="Low complexity" evidence="1">
    <location>
        <begin position="48"/>
        <end position="72"/>
    </location>
</feature>